<evidence type="ECO:0000313" key="2">
    <source>
        <dbReference type="EMBL" id="MYL63088.1"/>
    </source>
</evidence>
<dbReference type="Proteomes" id="UP000447833">
    <property type="component" value="Unassembled WGS sequence"/>
</dbReference>
<dbReference type="RefSeq" id="WP_160918777.1">
    <property type="nucleotide sequence ID" value="NZ_WMEY01000002.1"/>
</dbReference>
<dbReference type="Gene3D" id="1.50.10.10">
    <property type="match status" value="1"/>
</dbReference>
<protein>
    <submittedName>
        <fullName evidence="2">Glycoside hydrolase family 15 protein</fullName>
    </submittedName>
</protein>
<keyword evidence="2" id="KW-0378">Hydrolase</keyword>
<reference evidence="2 3" key="1">
    <citation type="submission" date="2019-11" db="EMBL/GenBank/DDBJ databases">
        <title>Genome sequences of 17 halophilic strains isolated from different environments.</title>
        <authorList>
            <person name="Furrow R.E."/>
        </authorList>
    </citation>
    <scope>NUCLEOTIDE SEQUENCE [LARGE SCALE GENOMIC DNA]</scope>
    <source>
        <strain evidence="2 3">22506_14_FS</strain>
    </source>
</reference>
<dbReference type="AlphaFoldDB" id="A0A845EX23"/>
<dbReference type="Pfam" id="PF00723">
    <property type="entry name" value="Glyco_hydro_15"/>
    <property type="match status" value="1"/>
</dbReference>
<dbReference type="SUPFAM" id="SSF48208">
    <property type="entry name" value="Six-hairpin glycosidases"/>
    <property type="match status" value="1"/>
</dbReference>
<feature type="domain" description="GH15-like" evidence="1">
    <location>
        <begin position="272"/>
        <end position="589"/>
    </location>
</feature>
<proteinExistence type="predicted"/>
<dbReference type="InterPro" id="IPR011613">
    <property type="entry name" value="GH15-like"/>
</dbReference>
<sequence length="660" mass="76501">MPRHLVIGNGQLLINMDQFLQIRDIYYPYVGQQNHVQGHANRIGVWVDGKFSWLHSSEWDIQPNYDQDTLVTYSTAVHPHLGIKLVFEEGVHQREMLMIRKITIVNLENQSRDVRLFFHQDLNIYETEVGDTAYFCPDTKSVIHYKRYRYFLFNGELDGEGIEQYTTGVKRFQAAEGTWRDAEDGHLHVNPIAQGSVDSTFSLETKLEPHQQKTAYYWMTVGRTKEEVSSIHEYVSEIGTQLTVEKIRMYWNRWVNKSVLPETDLDPNILSLYKRSLLIVRTQTNQNGTIIAANDSDILHYNRDHYSYMWPRDGALIASAMSKAGYHGMVTNFYRCCAELLSKEGYLHHKYNPDGSVGSSWHPYVDRLKKTQLPIQEDETALVLWAFWEHYQSTGDIEFAQSLYKFLVRPGAKFLLQFMDETLDLPLPSYDLWEERFGVFSFTASACYGGLMAAHSFARLFGEDDRAESYYKGAERIKKGIEEHLYDETRSCFLRGLYRNNETGEITKDYTIESSLFGLFAFGVFPANDPRMVRTMEEIEKRLSVKTNIGGVARYVSDYYFQQSQNVEEVPGNPWVICTLWIAKWKISRAQTLKQLRDAKHHIDWVYKQALSSGILPEQVHPYTGKPLSVAPLTWSHATFVDVVKDYLEKYEALSTTKTT</sequence>
<evidence type="ECO:0000259" key="1">
    <source>
        <dbReference type="Pfam" id="PF00723"/>
    </source>
</evidence>
<organism evidence="2 3">
    <name type="scientific">Guptibacillus hwajinpoensis</name>
    <dbReference type="NCBI Taxonomy" id="208199"/>
    <lineage>
        <taxon>Bacteria</taxon>
        <taxon>Bacillati</taxon>
        <taxon>Bacillota</taxon>
        <taxon>Bacilli</taxon>
        <taxon>Bacillales</taxon>
        <taxon>Guptibacillaceae</taxon>
        <taxon>Guptibacillus</taxon>
    </lineage>
</organism>
<dbReference type="InterPro" id="IPR012341">
    <property type="entry name" value="6hp_glycosidase-like_sf"/>
</dbReference>
<dbReference type="GO" id="GO:0004553">
    <property type="term" value="F:hydrolase activity, hydrolyzing O-glycosyl compounds"/>
    <property type="evidence" value="ECO:0007669"/>
    <property type="project" value="TreeGrafter"/>
</dbReference>
<name>A0A845EX23_9BACL</name>
<dbReference type="InterPro" id="IPR008928">
    <property type="entry name" value="6-hairpin_glycosidase_sf"/>
</dbReference>
<comment type="caution">
    <text evidence="2">The sequence shown here is derived from an EMBL/GenBank/DDBJ whole genome shotgun (WGS) entry which is preliminary data.</text>
</comment>
<evidence type="ECO:0000313" key="3">
    <source>
        <dbReference type="Proteomes" id="UP000447833"/>
    </source>
</evidence>
<dbReference type="PANTHER" id="PTHR31616">
    <property type="entry name" value="TREHALASE"/>
    <property type="match status" value="1"/>
</dbReference>
<dbReference type="EMBL" id="WMEY01000002">
    <property type="protein sequence ID" value="MYL63088.1"/>
    <property type="molecule type" value="Genomic_DNA"/>
</dbReference>
<dbReference type="PANTHER" id="PTHR31616:SF13">
    <property type="entry name" value="GLUCAN 1,4-ALPHA-GLUCOSIDASE"/>
    <property type="match status" value="1"/>
</dbReference>
<gene>
    <name evidence="2" type="ORF">GLW07_06940</name>
</gene>
<dbReference type="GO" id="GO:0005975">
    <property type="term" value="P:carbohydrate metabolic process"/>
    <property type="evidence" value="ECO:0007669"/>
    <property type="project" value="InterPro"/>
</dbReference>
<accession>A0A845EX23</accession>